<sequence length="46" mass="4869">MRVTSRGGPVWAGVDGEMLRATDLSLTVAPRALTVVVPDGFDARRA</sequence>
<evidence type="ECO:0000313" key="1">
    <source>
        <dbReference type="EMBL" id="BDP44676.1"/>
    </source>
</evidence>
<keyword evidence="2" id="KW-1185">Reference proteome</keyword>
<accession>A0ABM8ALG0</accession>
<keyword evidence="1" id="KW-0614">Plasmid</keyword>
<name>A0ABM8ALG0_9DEIO</name>
<dbReference type="Proteomes" id="UP001064971">
    <property type="component" value="Plasmid pDAETH-3"/>
</dbReference>
<protein>
    <recommendedName>
        <fullName evidence="3">Diacylglycerol kinase</fullName>
    </recommendedName>
</protein>
<gene>
    <name evidence="1" type="ORF">DAETH_46450</name>
</gene>
<geneLocation type="plasmid" evidence="1 2">
    <name>pDAETH-3</name>
</geneLocation>
<dbReference type="SUPFAM" id="SSF111331">
    <property type="entry name" value="NAD kinase/diacylglycerol kinase-like"/>
    <property type="match status" value="1"/>
</dbReference>
<evidence type="ECO:0008006" key="3">
    <source>
        <dbReference type="Google" id="ProtNLM"/>
    </source>
</evidence>
<reference evidence="1" key="1">
    <citation type="submission" date="2022-07" db="EMBL/GenBank/DDBJ databases">
        <title>Complete Genome Sequence of the Radioresistant Bacterium Deinococcus aetherius ST0316, Isolated from the Air Dust collected in Lower Stratosphere above Japan.</title>
        <authorList>
            <person name="Satoh K."/>
            <person name="Hagiwara K."/>
            <person name="Katsumata K."/>
            <person name="Kubo A."/>
            <person name="Yokobori S."/>
            <person name="Yamagishi A."/>
            <person name="Oono Y."/>
            <person name="Narumi I."/>
        </authorList>
    </citation>
    <scope>NUCLEOTIDE SEQUENCE</scope>
    <source>
        <strain evidence="1">ST0316</strain>
        <plasmid evidence="1">pDAETH-3</plasmid>
    </source>
</reference>
<proteinExistence type="predicted"/>
<dbReference type="EMBL" id="AP026563">
    <property type="protein sequence ID" value="BDP44676.1"/>
    <property type="molecule type" value="Genomic_DNA"/>
</dbReference>
<dbReference type="InterPro" id="IPR016064">
    <property type="entry name" value="NAD/diacylglycerol_kinase_sf"/>
</dbReference>
<organism evidence="1 2">
    <name type="scientific">Deinococcus aetherius</name>
    <dbReference type="NCBI Taxonomy" id="200252"/>
    <lineage>
        <taxon>Bacteria</taxon>
        <taxon>Thermotogati</taxon>
        <taxon>Deinococcota</taxon>
        <taxon>Deinococci</taxon>
        <taxon>Deinococcales</taxon>
        <taxon>Deinococcaceae</taxon>
        <taxon>Deinococcus</taxon>
    </lineage>
</organism>
<evidence type="ECO:0000313" key="2">
    <source>
        <dbReference type="Proteomes" id="UP001064971"/>
    </source>
</evidence>